<evidence type="ECO:0000313" key="1">
    <source>
        <dbReference type="EMBL" id="MDC4240023.1"/>
    </source>
</evidence>
<dbReference type="EMBL" id="JAMRYU010000006">
    <property type="protein sequence ID" value="MDC4240023.1"/>
    <property type="molecule type" value="Genomic_DNA"/>
</dbReference>
<name>A0A9X4B2A4_9CLOT</name>
<proteinExistence type="predicted"/>
<protein>
    <submittedName>
        <fullName evidence="1">Uncharacterized protein</fullName>
    </submittedName>
</protein>
<accession>A0A9X4B2A4</accession>
<sequence length="87" mass="10160">MLKMSDLELSFKTAKDKGVAYIGIKVEIKGFERPEIIINESENFDKKLEHYKRMYNDDLTLKELNGIRIIGISYADSLGYIENELLW</sequence>
<organism evidence="1 2">
    <name type="scientific">Clostridium tertium</name>
    <dbReference type="NCBI Taxonomy" id="1559"/>
    <lineage>
        <taxon>Bacteria</taxon>
        <taxon>Bacillati</taxon>
        <taxon>Bacillota</taxon>
        <taxon>Clostridia</taxon>
        <taxon>Eubacteriales</taxon>
        <taxon>Clostridiaceae</taxon>
        <taxon>Clostridium</taxon>
    </lineage>
</organism>
<gene>
    <name evidence="1" type="ORF">NE398_07585</name>
</gene>
<keyword evidence="2" id="KW-1185">Reference proteome</keyword>
<reference evidence="1" key="1">
    <citation type="submission" date="2022-05" db="EMBL/GenBank/DDBJ databases">
        <title>Draft genome sequence of Clostridium tertium strain CP3 isolated from Peru.</title>
        <authorList>
            <person name="Hurtado R."/>
            <person name="Lima L."/>
            <person name="Sousa T."/>
            <person name="Jaiswal A.K."/>
            <person name="Tiwari S."/>
            <person name="Maturrano L."/>
            <person name="Brenig B."/>
            <person name="Azevedo V."/>
        </authorList>
    </citation>
    <scope>NUCLEOTIDE SEQUENCE</scope>
    <source>
        <strain evidence="1">CP3</strain>
    </source>
</reference>
<dbReference type="AlphaFoldDB" id="A0A9X4B2A4"/>
<comment type="caution">
    <text evidence="1">The sequence shown here is derived from an EMBL/GenBank/DDBJ whole genome shotgun (WGS) entry which is preliminary data.</text>
</comment>
<dbReference type="Proteomes" id="UP001141183">
    <property type="component" value="Unassembled WGS sequence"/>
</dbReference>
<evidence type="ECO:0000313" key="2">
    <source>
        <dbReference type="Proteomes" id="UP001141183"/>
    </source>
</evidence>
<dbReference type="RefSeq" id="WP_097032951.1">
    <property type="nucleotide sequence ID" value="NZ_CAJMCA010000171.1"/>
</dbReference>